<feature type="compositionally biased region" description="Basic and acidic residues" evidence="1">
    <location>
        <begin position="110"/>
        <end position="126"/>
    </location>
</feature>
<protein>
    <recommendedName>
        <fullName evidence="4">SAP domain-containing protein</fullName>
    </recommendedName>
</protein>
<reference evidence="2" key="1">
    <citation type="submission" date="2022-11" db="EMBL/GenBank/DDBJ databases">
        <authorList>
            <person name="Hyden B.L."/>
            <person name="Feng K."/>
            <person name="Yates T."/>
            <person name="Jawdy S."/>
            <person name="Smart L.B."/>
            <person name="Muchero W."/>
        </authorList>
    </citation>
    <scope>NUCLEOTIDE SEQUENCE</scope>
    <source>
        <tissue evidence="2">Shoot tip</tissue>
    </source>
</reference>
<proteinExistence type="predicted"/>
<accession>A0A9Q0SQ42</accession>
<feature type="compositionally biased region" description="Basic residues" evidence="1">
    <location>
        <begin position="426"/>
        <end position="435"/>
    </location>
</feature>
<gene>
    <name evidence="2" type="ORF">OIU79_015308</name>
</gene>
<evidence type="ECO:0000256" key="1">
    <source>
        <dbReference type="SAM" id="MobiDB-lite"/>
    </source>
</evidence>
<feature type="compositionally biased region" description="Polar residues" evidence="1">
    <location>
        <begin position="275"/>
        <end position="284"/>
    </location>
</feature>
<dbReference type="EMBL" id="JAPFFK010000019">
    <property type="protein sequence ID" value="KAJ6685215.1"/>
    <property type="molecule type" value="Genomic_DNA"/>
</dbReference>
<evidence type="ECO:0000313" key="3">
    <source>
        <dbReference type="Proteomes" id="UP001151532"/>
    </source>
</evidence>
<name>A0A9Q0SQ42_SALPP</name>
<feature type="compositionally biased region" description="Basic and acidic residues" evidence="1">
    <location>
        <begin position="810"/>
        <end position="820"/>
    </location>
</feature>
<organism evidence="2 3">
    <name type="scientific">Salix purpurea</name>
    <name type="common">Purple osier willow</name>
    <dbReference type="NCBI Taxonomy" id="77065"/>
    <lineage>
        <taxon>Eukaryota</taxon>
        <taxon>Viridiplantae</taxon>
        <taxon>Streptophyta</taxon>
        <taxon>Embryophyta</taxon>
        <taxon>Tracheophyta</taxon>
        <taxon>Spermatophyta</taxon>
        <taxon>Magnoliopsida</taxon>
        <taxon>eudicotyledons</taxon>
        <taxon>Gunneridae</taxon>
        <taxon>Pentapetalae</taxon>
        <taxon>rosids</taxon>
        <taxon>fabids</taxon>
        <taxon>Malpighiales</taxon>
        <taxon>Salicaceae</taxon>
        <taxon>Saliceae</taxon>
        <taxon>Salix</taxon>
    </lineage>
</organism>
<reference evidence="2" key="2">
    <citation type="journal article" date="2023" name="Int. J. Mol. Sci.">
        <title>De Novo Assembly and Annotation of 11 Diverse Shrub Willow (Salix) Genomes Reveals Novel Gene Organization in Sex-Linked Regions.</title>
        <authorList>
            <person name="Hyden B."/>
            <person name="Feng K."/>
            <person name="Yates T.B."/>
            <person name="Jawdy S."/>
            <person name="Cereghino C."/>
            <person name="Smart L.B."/>
            <person name="Muchero W."/>
        </authorList>
    </citation>
    <scope>NUCLEOTIDE SEQUENCE</scope>
    <source>
        <tissue evidence="2">Shoot tip</tissue>
    </source>
</reference>
<dbReference type="OrthoDB" id="913480at2759"/>
<dbReference type="AlphaFoldDB" id="A0A9Q0SQ42"/>
<comment type="caution">
    <text evidence="2">The sequence shown here is derived from an EMBL/GenBank/DDBJ whole genome shotgun (WGS) entry which is preliminary data.</text>
</comment>
<feature type="compositionally biased region" description="Basic and acidic residues" evidence="1">
    <location>
        <begin position="285"/>
        <end position="303"/>
    </location>
</feature>
<sequence length="966" mass="106751">MEEAEMDFHGMKRKRLQELCKKHGILANKSNAEMADLLTLALKGIENPKEQGQGEVQKESDSMKVTKISKNVTFMPDVEIREYEPSVCKGGKRKSMVNYGKVSGSPPKSRNREQRTVERNVDEVVGKKRGRRGEKKGSVGVENVDVSDNSRPPVITKEGDVQLVKGGDKSSKRRLRSREVVIEENVEGGEGDLVVSRKSSKLGESRKRGNSYGFRSSDEVSEENASAKDDAKPASAPSGSRRNDRKNESTSLSSVEFGKTESFGRITRLRAKLAENTSVTANKTETAKAQDEYEKVPRTEEGSGRSALGRKSFVPRKESVVEILSEEGDESAKGGGRSRRNNRKKEGTSLSRGYFCKTEIVGRTTRSRSMLEENASSVTANKAETIEDECQKVMKPSSALGRKSFVPRKESVAEILPEEGDESVKGGRRSRRNNRKKEGTSLSRGYFCKTEIVGRTTRSRSKLEDNASSVTANKAETIEDECQKVLHLEEPLKDFGRYALRRKSVVPQKGVAVETVSEEGLESVKDARRSKRNMVEATDSKHAVQVVTRRRTRFGAQVTVESADEITEVNKEHNKAVQLEESCQKVLHLEEPLKDFGRYALRRKSVVPQKGVAVETVSEEGLESVKDARRSKRNMVEATDSKHAVQVVTRRRTRFGAQVTVESADEITEVNKEHNKAVQLEESCQKVLHLEEPLKDFGRYALRRKSVVPQKGVAVETVSEEGLESVKDARRSKRNMVEATDSKHAVQVVTRRRTRFGAQVTVESADEITEVNKEHNKAVQLEESCNAQDRNAPRQKSFAAQKGQVESEGSDAKTETIKQSRSADLKFVNKVEDSGQFSGEIEKAPVPIGHLAGSRSNTLVLSPTFSTVELGIGEAVGMVGSLKRKRSPTLENGSSSLGDCLAGKPSRELTQRACRGNLVGSTVPGIVQKKQHGISAFQVMVEEAINEETQIEDIGLTMPEANGEKT</sequence>
<feature type="region of interest" description="Disordered" evidence="1">
    <location>
        <begin position="91"/>
        <end position="312"/>
    </location>
</feature>
<feature type="region of interest" description="Disordered" evidence="1">
    <location>
        <begin position="324"/>
        <end position="349"/>
    </location>
</feature>
<evidence type="ECO:0000313" key="2">
    <source>
        <dbReference type="EMBL" id="KAJ6685215.1"/>
    </source>
</evidence>
<feature type="region of interest" description="Disordered" evidence="1">
    <location>
        <begin position="785"/>
        <end position="820"/>
    </location>
</feature>
<evidence type="ECO:0008006" key="4">
    <source>
        <dbReference type="Google" id="ProtNLM"/>
    </source>
</evidence>
<feature type="region of interest" description="Disordered" evidence="1">
    <location>
        <begin position="416"/>
        <end position="441"/>
    </location>
</feature>
<dbReference type="Proteomes" id="UP001151532">
    <property type="component" value="Chromosome 2"/>
</dbReference>
<keyword evidence="3" id="KW-1185">Reference proteome</keyword>